<accession>A0A8S1UA79</accession>
<evidence type="ECO:0000313" key="2">
    <source>
        <dbReference type="Proteomes" id="UP000683925"/>
    </source>
</evidence>
<comment type="caution">
    <text evidence="1">The sequence shown here is derived from an EMBL/GenBank/DDBJ whole genome shotgun (WGS) entry which is preliminary data.</text>
</comment>
<sequence length="133" mass="16180">MVSTKTFYQLPQFDIYFNQLVEDQYMKIIISILEAIQQIKLQHLTRLTKQRKNQSYHQLTQMDLLQNDTKKRIFPLENIDNPHITYSSLAYQTAHQKLQRMIQQNYNENLQRRQPEFILATRKIMQYSQIQDE</sequence>
<keyword evidence="2" id="KW-1185">Reference proteome</keyword>
<evidence type="ECO:0000313" key="1">
    <source>
        <dbReference type="EMBL" id="CAD8161688.1"/>
    </source>
</evidence>
<dbReference type="EMBL" id="CAJJDP010000040">
    <property type="protein sequence ID" value="CAD8161688.1"/>
    <property type="molecule type" value="Genomic_DNA"/>
</dbReference>
<protein>
    <submittedName>
        <fullName evidence="1">Uncharacterized protein</fullName>
    </submittedName>
</protein>
<name>A0A8S1UA79_PAROT</name>
<proteinExistence type="predicted"/>
<reference evidence="1" key="1">
    <citation type="submission" date="2021-01" db="EMBL/GenBank/DDBJ databases">
        <authorList>
            <consortium name="Genoscope - CEA"/>
            <person name="William W."/>
        </authorList>
    </citation>
    <scope>NUCLEOTIDE SEQUENCE</scope>
</reference>
<dbReference type="Proteomes" id="UP000683925">
    <property type="component" value="Unassembled WGS sequence"/>
</dbReference>
<organism evidence="1 2">
    <name type="scientific">Paramecium octaurelia</name>
    <dbReference type="NCBI Taxonomy" id="43137"/>
    <lineage>
        <taxon>Eukaryota</taxon>
        <taxon>Sar</taxon>
        <taxon>Alveolata</taxon>
        <taxon>Ciliophora</taxon>
        <taxon>Intramacronucleata</taxon>
        <taxon>Oligohymenophorea</taxon>
        <taxon>Peniculida</taxon>
        <taxon>Parameciidae</taxon>
        <taxon>Paramecium</taxon>
    </lineage>
</organism>
<gene>
    <name evidence="1" type="ORF">POCTA_138.1.T0400157</name>
</gene>
<dbReference type="AlphaFoldDB" id="A0A8S1UA79"/>